<evidence type="ECO:0000259" key="2">
    <source>
        <dbReference type="PROSITE" id="PS51886"/>
    </source>
</evidence>
<dbReference type="PANTHER" id="PTHR24410:SF23">
    <property type="entry name" value="BTB DOMAIN-CONTAINING PROTEIN-RELATED"/>
    <property type="match status" value="1"/>
</dbReference>
<dbReference type="InterPro" id="IPR011333">
    <property type="entry name" value="SKP1/BTB/POZ_sf"/>
</dbReference>
<evidence type="ECO:0000313" key="3">
    <source>
        <dbReference type="EMBL" id="RIB19332.1"/>
    </source>
</evidence>
<dbReference type="CDD" id="cd18186">
    <property type="entry name" value="BTB_POZ_ZBTB_KLHL-like"/>
    <property type="match status" value="1"/>
</dbReference>
<dbReference type="Gene3D" id="3.30.710.10">
    <property type="entry name" value="Potassium Channel Kv1.1, Chain A"/>
    <property type="match status" value="1"/>
</dbReference>
<dbReference type="Pfam" id="PF00651">
    <property type="entry name" value="BTB"/>
    <property type="match status" value="1"/>
</dbReference>
<dbReference type="Proteomes" id="UP000266673">
    <property type="component" value="Unassembled WGS sequence"/>
</dbReference>
<dbReference type="OrthoDB" id="298084at2759"/>
<comment type="caution">
    <text evidence="3">The sequence shown here is derived from an EMBL/GenBank/DDBJ whole genome shotgun (WGS) entry which is preliminary data.</text>
</comment>
<accession>A0A397VBC3</accession>
<dbReference type="PROSITE" id="PS50097">
    <property type="entry name" value="BTB"/>
    <property type="match status" value="1"/>
</dbReference>
<evidence type="ECO:0000313" key="4">
    <source>
        <dbReference type="Proteomes" id="UP000266673"/>
    </source>
</evidence>
<protein>
    <recommendedName>
        <fullName evidence="5">BTB/POZ domain-containing protein</fullName>
    </recommendedName>
</protein>
<dbReference type="SMART" id="SM00225">
    <property type="entry name" value="BTB"/>
    <property type="match status" value="1"/>
</dbReference>
<dbReference type="InterPro" id="IPR000210">
    <property type="entry name" value="BTB/POZ_dom"/>
</dbReference>
<dbReference type="EMBL" id="QKWP01000481">
    <property type="protein sequence ID" value="RIB19332.1"/>
    <property type="molecule type" value="Genomic_DNA"/>
</dbReference>
<dbReference type="PROSITE" id="PS51886">
    <property type="entry name" value="TLDC"/>
    <property type="match status" value="1"/>
</dbReference>
<feature type="domain" description="TLDc" evidence="2">
    <location>
        <begin position="296"/>
        <end position="463"/>
    </location>
</feature>
<feature type="domain" description="BTB" evidence="1">
    <location>
        <begin position="23"/>
        <end position="98"/>
    </location>
</feature>
<organism evidence="3 4">
    <name type="scientific">Gigaspora rosea</name>
    <dbReference type="NCBI Taxonomy" id="44941"/>
    <lineage>
        <taxon>Eukaryota</taxon>
        <taxon>Fungi</taxon>
        <taxon>Fungi incertae sedis</taxon>
        <taxon>Mucoromycota</taxon>
        <taxon>Glomeromycotina</taxon>
        <taxon>Glomeromycetes</taxon>
        <taxon>Diversisporales</taxon>
        <taxon>Gigasporaceae</taxon>
        <taxon>Gigaspora</taxon>
    </lineage>
</organism>
<proteinExistence type="predicted"/>
<name>A0A397VBC3_9GLOM</name>
<gene>
    <name evidence="3" type="ORF">C2G38_2182184</name>
</gene>
<dbReference type="Pfam" id="PF07534">
    <property type="entry name" value="TLD"/>
    <property type="match status" value="1"/>
</dbReference>
<dbReference type="AlphaFoldDB" id="A0A397VBC3"/>
<reference evidence="3 4" key="1">
    <citation type="submission" date="2018-06" db="EMBL/GenBank/DDBJ databases">
        <title>Comparative genomics reveals the genomic features of Rhizophagus irregularis, R. cerebriforme, R. diaphanum and Gigaspora rosea, and their symbiotic lifestyle signature.</title>
        <authorList>
            <person name="Morin E."/>
            <person name="San Clemente H."/>
            <person name="Chen E.C.H."/>
            <person name="De La Providencia I."/>
            <person name="Hainaut M."/>
            <person name="Kuo A."/>
            <person name="Kohler A."/>
            <person name="Murat C."/>
            <person name="Tang N."/>
            <person name="Roy S."/>
            <person name="Loubradou J."/>
            <person name="Henrissat B."/>
            <person name="Grigoriev I.V."/>
            <person name="Corradi N."/>
            <person name="Roux C."/>
            <person name="Martin F.M."/>
        </authorList>
    </citation>
    <scope>NUCLEOTIDE SEQUENCE [LARGE SCALE GENOMIC DNA]</scope>
    <source>
        <strain evidence="3 4">DAOM 194757</strain>
    </source>
</reference>
<dbReference type="SUPFAM" id="SSF54695">
    <property type="entry name" value="POZ domain"/>
    <property type="match status" value="1"/>
</dbReference>
<dbReference type="InterPro" id="IPR006571">
    <property type="entry name" value="TLDc_dom"/>
</dbReference>
<dbReference type="SMART" id="SM00584">
    <property type="entry name" value="TLDc"/>
    <property type="match status" value="1"/>
</dbReference>
<evidence type="ECO:0000259" key="1">
    <source>
        <dbReference type="PROSITE" id="PS50097"/>
    </source>
</evidence>
<sequence>MGTKFLIDIAEDYKQLYDTRENYDVIIYAGEEHNVEEIHAHSLVLRTRSAYFRGALTSDWAMKDKDSGCFIFKKPNISSPIFELILKFFYCGEVDIHDQEGKTILDLLVASDEFGLTKLIDYIQQYFVENQKNFLQQNPIGTLHIAARHEAFNEIVKFSLETICANPDILFGINNKYLSLDEDALILILKHDELEMEESEIWERLIKWGIAQNTELKNDVTEFNQDDFKLLEKTLQGCIQYIRFHEISMPDFYHKVLPYMPILPSNLFNDILRCYMVPKSVPLYNVFPPRNTVKSILINISHALLFASWIDQENNDHYKNKLPYRFILLFRGSRDGFQNNIFHQKCDQKGATIVVAKIKSSDQLVGGYTPVDWDTSGQNKCSDDSFIFSLSDPTNLSKVKLGRISSSYTSYAMCCNSSYGPNFGNGNLHINGNCVNANSNGYYPNVGIPNGSQIEDYEVFQVIEKENLDDWNGAREEFFSHLEL</sequence>
<dbReference type="PANTHER" id="PTHR24410">
    <property type="entry name" value="HL07962P-RELATED"/>
    <property type="match status" value="1"/>
</dbReference>
<evidence type="ECO:0008006" key="5">
    <source>
        <dbReference type="Google" id="ProtNLM"/>
    </source>
</evidence>
<keyword evidence="4" id="KW-1185">Reference proteome</keyword>
<dbReference type="InterPro" id="IPR051481">
    <property type="entry name" value="BTB-POZ/Galectin-3-binding"/>
</dbReference>